<organism evidence="2 3">
    <name type="scientific">Pseudoduganella buxea</name>
    <dbReference type="NCBI Taxonomy" id="1949069"/>
    <lineage>
        <taxon>Bacteria</taxon>
        <taxon>Pseudomonadati</taxon>
        <taxon>Pseudomonadota</taxon>
        <taxon>Betaproteobacteria</taxon>
        <taxon>Burkholderiales</taxon>
        <taxon>Oxalobacteraceae</taxon>
        <taxon>Telluria group</taxon>
        <taxon>Pseudoduganella</taxon>
    </lineage>
</organism>
<dbReference type="EMBL" id="BMKG01000030">
    <property type="protein sequence ID" value="GGC21615.1"/>
    <property type="molecule type" value="Genomic_DNA"/>
</dbReference>
<gene>
    <name evidence="2" type="ORF">GCM10011572_48840</name>
</gene>
<evidence type="ECO:0000256" key="1">
    <source>
        <dbReference type="SAM" id="MobiDB-lite"/>
    </source>
</evidence>
<evidence type="ECO:0008006" key="4">
    <source>
        <dbReference type="Google" id="ProtNLM"/>
    </source>
</evidence>
<comment type="caution">
    <text evidence="2">The sequence shown here is derived from an EMBL/GenBank/DDBJ whole genome shotgun (WGS) entry which is preliminary data.</text>
</comment>
<keyword evidence="3" id="KW-1185">Reference proteome</keyword>
<reference evidence="3" key="1">
    <citation type="journal article" date="2019" name="Int. J. Syst. Evol. Microbiol.">
        <title>The Global Catalogue of Microorganisms (GCM) 10K type strain sequencing project: providing services to taxonomists for standard genome sequencing and annotation.</title>
        <authorList>
            <consortium name="The Broad Institute Genomics Platform"/>
            <consortium name="The Broad Institute Genome Sequencing Center for Infectious Disease"/>
            <person name="Wu L."/>
            <person name="Ma J."/>
        </authorList>
    </citation>
    <scope>NUCLEOTIDE SEQUENCE [LARGE SCALE GENOMIC DNA]</scope>
    <source>
        <strain evidence="3">CGMCC 1.15931</strain>
    </source>
</reference>
<protein>
    <recommendedName>
        <fullName evidence="4">Transposase</fullName>
    </recommendedName>
</protein>
<sequence length="58" mass="6352">MDASKCNDMALVMELLGHDRHRFACTRIDRLAGLDSLGDAREAVPGPGTGKRSWPVAW</sequence>
<evidence type="ECO:0000313" key="2">
    <source>
        <dbReference type="EMBL" id="GGC21615.1"/>
    </source>
</evidence>
<proteinExistence type="predicted"/>
<evidence type="ECO:0000313" key="3">
    <source>
        <dbReference type="Proteomes" id="UP000622638"/>
    </source>
</evidence>
<accession>A0ABQ1LBD0</accession>
<name>A0ABQ1LBD0_9BURK</name>
<dbReference type="Proteomes" id="UP000622638">
    <property type="component" value="Unassembled WGS sequence"/>
</dbReference>
<feature type="region of interest" description="Disordered" evidence="1">
    <location>
        <begin position="39"/>
        <end position="58"/>
    </location>
</feature>